<gene>
    <name evidence="1" type="ORF">HMPREF3195_01836</name>
</gene>
<dbReference type="Proteomes" id="UP000070326">
    <property type="component" value="Unassembled WGS sequence"/>
</dbReference>
<protein>
    <submittedName>
        <fullName evidence="1">Uncharacterized protein</fullName>
    </submittedName>
</protein>
<proteinExistence type="predicted"/>
<reference evidence="1 2" key="1">
    <citation type="submission" date="2016-02" db="EMBL/GenBank/DDBJ databases">
        <authorList>
            <person name="Wen L."/>
            <person name="He K."/>
            <person name="Yang H."/>
        </authorList>
    </citation>
    <scope>NUCLEOTIDE SEQUENCE [LARGE SCALE GENOMIC DNA]</scope>
    <source>
        <strain evidence="1 2">MJR8628A</strain>
    </source>
</reference>
<evidence type="ECO:0000313" key="1">
    <source>
        <dbReference type="EMBL" id="KXI10517.1"/>
    </source>
</evidence>
<accession>A0A135YMB1</accession>
<dbReference type="AlphaFoldDB" id="A0A135YMB1"/>
<sequence length="57" mass="6715">MKKNINGLQKGSLEEVDVDGHLIQHYYLQGKDVEVHLSKYLNEVYIKSDMELTQFFK</sequence>
<dbReference type="STRING" id="1261.HMPREF3195_01836"/>
<dbReference type="EMBL" id="LSQZ01000091">
    <property type="protein sequence ID" value="KXI10517.1"/>
    <property type="molecule type" value="Genomic_DNA"/>
</dbReference>
<dbReference type="RefSeq" id="WP_271887002.1">
    <property type="nucleotide sequence ID" value="NZ_JAQMMZ010000006.1"/>
</dbReference>
<organism evidence="1 2">
    <name type="scientific">Peptostreptococcus anaerobius</name>
    <dbReference type="NCBI Taxonomy" id="1261"/>
    <lineage>
        <taxon>Bacteria</taxon>
        <taxon>Bacillati</taxon>
        <taxon>Bacillota</taxon>
        <taxon>Clostridia</taxon>
        <taxon>Peptostreptococcales</taxon>
        <taxon>Peptostreptococcaceae</taxon>
        <taxon>Peptostreptococcus</taxon>
    </lineage>
</organism>
<evidence type="ECO:0000313" key="2">
    <source>
        <dbReference type="Proteomes" id="UP000070326"/>
    </source>
</evidence>
<comment type="caution">
    <text evidence="1">The sequence shown here is derived from an EMBL/GenBank/DDBJ whole genome shotgun (WGS) entry which is preliminary data.</text>
</comment>
<name>A0A135YMB1_9FIRM</name>
<dbReference type="PATRIC" id="fig|1261.3.peg.714"/>